<keyword evidence="5" id="KW-1185">Reference proteome</keyword>
<feature type="domain" description="Response regulatory" evidence="2">
    <location>
        <begin position="12"/>
        <end position="128"/>
    </location>
</feature>
<reference evidence="5" key="1">
    <citation type="submission" date="2019-07" db="EMBL/GenBank/DDBJ databases">
        <title>Chitinimonas sp. nov., isolated from Ny-Alesund, arctica soil.</title>
        <authorList>
            <person name="Xu Q."/>
            <person name="Peng F."/>
        </authorList>
    </citation>
    <scope>NUCLEOTIDE SEQUENCE [LARGE SCALE GENOMIC DNA]</scope>
    <source>
        <strain evidence="5">R3-44</strain>
    </source>
</reference>
<dbReference type="OrthoDB" id="9808843at2"/>
<dbReference type="EMBL" id="CP041730">
    <property type="protein sequence ID" value="QDQ25149.1"/>
    <property type="molecule type" value="Genomic_DNA"/>
</dbReference>
<dbReference type="KEGG" id="cari:FNU76_01570"/>
<dbReference type="Proteomes" id="UP000317550">
    <property type="component" value="Chromosome"/>
</dbReference>
<dbReference type="PROSITE" id="PS51832">
    <property type="entry name" value="HD_GYP"/>
    <property type="match status" value="1"/>
</dbReference>
<dbReference type="Gene3D" id="1.10.3210.10">
    <property type="entry name" value="Hypothetical protein af1432"/>
    <property type="match status" value="1"/>
</dbReference>
<dbReference type="AlphaFoldDB" id="A0A516SAH2"/>
<dbReference type="PROSITE" id="PS50110">
    <property type="entry name" value="RESPONSE_REGULATORY"/>
    <property type="match status" value="1"/>
</dbReference>
<gene>
    <name evidence="4" type="ORF">FNU76_01570</name>
</gene>
<dbReference type="SMART" id="SM00471">
    <property type="entry name" value="HDc"/>
    <property type="match status" value="1"/>
</dbReference>
<name>A0A516SAH2_9NEIS</name>
<dbReference type="InterPro" id="IPR003607">
    <property type="entry name" value="HD/PDEase_dom"/>
</dbReference>
<dbReference type="PANTHER" id="PTHR45228">
    <property type="entry name" value="CYCLIC DI-GMP PHOSPHODIESTERASE TM_0186-RELATED"/>
    <property type="match status" value="1"/>
</dbReference>
<dbReference type="InterPro" id="IPR052020">
    <property type="entry name" value="Cyclic_di-GMP/3'3'-cGAMP_PDE"/>
</dbReference>
<dbReference type="Gene3D" id="3.40.50.2300">
    <property type="match status" value="1"/>
</dbReference>
<dbReference type="GO" id="GO:0000160">
    <property type="term" value="P:phosphorelay signal transduction system"/>
    <property type="evidence" value="ECO:0007669"/>
    <property type="project" value="InterPro"/>
</dbReference>
<dbReference type="Pfam" id="PF00072">
    <property type="entry name" value="Response_reg"/>
    <property type="match status" value="1"/>
</dbReference>
<evidence type="ECO:0000313" key="4">
    <source>
        <dbReference type="EMBL" id="QDQ25149.1"/>
    </source>
</evidence>
<feature type="domain" description="HD-GYP" evidence="3">
    <location>
        <begin position="155"/>
        <end position="366"/>
    </location>
</feature>
<dbReference type="SUPFAM" id="SSF109604">
    <property type="entry name" value="HD-domain/PDEase-like"/>
    <property type="match status" value="1"/>
</dbReference>
<dbReference type="RefSeq" id="WP_143856074.1">
    <property type="nucleotide sequence ID" value="NZ_CP041730.1"/>
</dbReference>
<dbReference type="InterPro" id="IPR001789">
    <property type="entry name" value="Sig_transdc_resp-reg_receiver"/>
</dbReference>
<dbReference type="SUPFAM" id="SSF52172">
    <property type="entry name" value="CheY-like"/>
    <property type="match status" value="1"/>
</dbReference>
<feature type="modified residue" description="4-aspartylphosphate" evidence="1">
    <location>
        <position position="61"/>
    </location>
</feature>
<sequence length="370" mass="41200">MDDARNPTDRQTVLVVDDTPENLTLLHGLLQGSYRTLIANSGERALQLLDGDILPDLVLLDIMMPGMGGYEMCRRLKSDPRTADIPVIFLTAKSEVEDEQAGFAAGAVDYITKPISPPIVLARVRTQLKLKAAADFLEDKADYLQAEVKRRTHEVQVIQDVTIMALASLAETRDNETGNHIRRTQRYVRLLANRLKAHPKFQALLDDETIQLLFKSAPLHDIGKVGIPDSILLKPGRLTPEEFEIMKTHTTLGQKTIAVAEKLLDAPSSFLRLAREIAYSHQEKWDGSGYPDGLAGNEIPVSARLMAVADVYDALISRRVYKPALSHAEAVDLIREGRGHHFDPDVVDAFMQISEEFRIVAEQFSDSESK</sequence>
<dbReference type="GO" id="GO:0008081">
    <property type="term" value="F:phosphoric diester hydrolase activity"/>
    <property type="evidence" value="ECO:0007669"/>
    <property type="project" value="UniProtKB-ARBA"/>
</dbReference>
<evidence type="ECO:0000259" key="2">
    <source>
        <dbReference type="PROSITE" id="PS50110"/>
    </source>
</evidence>
<accession>A0A516SAH2</accession>
<evidence type="ECO:0000313" key="5">
    <source>
        <dbReference type="Proteomes" id="UP000317550"/>
    </source>
</evidence>
<protein>
    <submittedName>
        <fullName evidence="4">Two-component system response regulator</fullName>
    </submittedName>
</protein>
<evidence type="ECO:0000259" key="3">
    <source>
        <dbReference type="PROSITE" id="PS51832"/>
    </source>
</evidence>
<dbReference type="InterPro" id="IPR037522">
    <property type="entry name" value="HD_GYP_dom"/>
</dbReference>
<dbReference type="SMART" id="SM00448">
    <property type="entry name" value="REC"/>
    <property type="match status" value="1"/>
</dbReference>
<evidence type="ECO:0000256" key="1">
    <source>
        <dbReference type="PROSITE-ProRule" id="PRU00169"/>
    </source>
</evidence>
<proteinExistence type="predicted"/>
<keyword evidence="1" id="KW-0597">Phosphoprotein</keyword>
<organism evidence="4 5">
    <name type="scientific">Chitinimonas arctica</name>
    <dbReference type="NCBI Taxonomy" id="2594795"/>
    <lineage>
        <taxon>Bacteria</taxon>
        <taxon>Pseudomonadati</taxon>
        <taxon>Pseudomonadota</taxon>
        <taxon>Betaproteobacteria</taxon>
        <taxon>Neisseriales</taxon>
        <taxon>Chitinibacteraceae</taxon>
        <taxon>Chitinimonas</taxon>
    </lineage>
</organism>
<dbReference type="InterPro" id="IPR011006">
    <property type="entry name" value="CheY-like_superfamily"/>
</dbReference>
<dbReference type="CDD" id="cd00077">
    <property type="entry name" value="HDc"/>
    <property type="match status" value="1"/>
</dbReference>
<dbReference type="PANTHER" id="PTHR45228:SF5">
    <property type="entry name" value="CYCLIC DI-GMP PHOSPHODIESTERASE VC_1348-RELATED"/>
    <property type="match status" value="1"/>
</dbReference>
<dbReference type="Pfam" id="PF13487">
    <property type="entry name" value="HD_5"/>
    <property type="match status" value="1"/>
</dbReference>
<dbReference type="CDD" id="cd19920">
    <property type="entry name" value="REC_PA4781-like"/>
    <property type="match status" value="1"/>
</dbReference>